<evidence type="ECO:0000313" key="6">
    <source>
        <dbReference type="Proteomes" id="UP000538147"/>
    </source>
</evidence>
<keyword evidence="6" id="KW-1185">Reference proteome</keyword>
<dbReference type="PIRSF" id="PIRSF037238">
    <property type="entry name" value="Carboxypeptidase_G2"/>
    <property type="match status" value="1"/>
</dbReference>
<comment type="caution">
    <text evidence="5">The sequence shown here is derived from an EMBL/GenBank/DDBJ whole genome shotgun (WGS) entry which is preliminary data.</text>
</comment>
<dbReference type="Gene3D" id="3.40.630.10">
    <property type="entry name" value="Zn peptidases"/>
    <property type="match status" value="1"/>
</dbReference>
<dbReference type="AlphaFoldDB" id="A0A841L5S5"/>
<evidence type="ECO:0000313" key="5">
    <source>
        <dbReference type="EMBL" id="MBB6226851.1"/>
    </source>
</evidence>
<dbReference type="InterPro" id="IPR017150">
    <property type="entry name" value="Pept_M20_glutamate_carboxypep"/>
</dbReference>
<dbReference type="Gene3D" id="3.30.70.360">
    <property type="match status" value="1"/>
</dbReference>
<reference evidence="5 6" key="1">
    <citation type="submission" date="2020-08" db="EMBL/GenBank/DDBJ databases">
        <title>Genomic Encyclopedia of Type Strains, Phase IV (KMG-IV): sequencing the most valuable type-strain genomes for metagenomic binning, comparative biology and taxonomic classification.</title>
        <authorList>
            <person name="Goeker M."/>
        </authorList>
    </citation>
    <scope>NUCLEOTIDE SEQUENCE [LARGE SCALE GENOMIC DNA]</scope>
    <source>
        <strain evidence="5 6">DSM 102189</strain>
    </source>
</reference>
<dbReference type="InterPro" id="IPR036264">
    <property type="entry name" value="Bact_exopeptidase_dim_dom"/>
</dbReference>
<dbReference type="PANTHER" id="PTHR43808">
    <property type="entry name" value="ACETYLORNITHINE DEACETYLASE"/>
    <property type="match status" value="1"/>
</dbReference>
<dbReference type="SUPFAM" id="SSF53187">
    <property type="entry name" value="Zn-dependent exopeptidases"/>
    <property type="match status" value="1"/>
</dbReference>
<feature type="active site" evidence="3">
    <location>
        <position position="114"/>
    </location>
</feature>
<dbReference type="InterPro" id="IPR011650">
    <property type="entry name" value="Peptidase_M20_dimer"/>
</dbReference>
<organism evidence="5 6">
    <name type="scientific">Polymorphobacter multimanifer</name>
    <dbReference type="NCBI Taxonomy" id="1070431"/>
    <lineage>
        <taxon>Bacteria</taxon>
        <taxon>Pseudomonadati</taxon>
        <taxon>Pseudomonadota</taxon>
        <taxon>Alphaproteobacteria</taxon>
        <taxon>Sphingomonadales</taxon>
        <taxon>Sphingosinicellaceae</taxon>
        <taxon>Polymorphobacter</taxon>
    </lineage>
</organism>
<sequence>MSIGTDLVDVAALSGAEAEVLARLVGARPLMLAQVLDWAAINSGSRNVAGLAAMGDRLEAAFAPLGGEVLRVAPAAVTSLDASGCQVPLFHGDSLHVVMRPQAPVRVLLTGHMDTVFAADHVFQTCRWLDADTLNGPGTADMKGGIAVMLAALGVLEASPWRERLGWEVVINADEEVSSLGSAPLLAEAARRCDLGLTFEPALPDGTLAGARRGSGNFSAAITGKAAHAGRNPDEGRNALLAAADLALRLAALGDDALSVNPAKIEGGGPNNVVPDRAVLRWNMRPTTPEAQARAQAGVERLVAEVAAAHDVQVHLHGHFARPPKPLDANQARLFALVKGCGAALGLPIGWRDTGGVCDGNNLAATGLAVVDTMGPRGGAIHSADEFLCVDSLEERARLAALVLLRVAQHGWVR</sequence>
<feature type="active site" description="Proton acceptor" evidence="3">
    <location>
        <position position="175"/>
    </location>
</feature>
<proteinExistence type="predicted"/>
<dbReference type="GO" id="GO:0046872">
    <property type="term" value="F:metal ion binding"/>
    <property type="evidence" value="ECO:0007669"/>
    <property type="project" value="UniProtKB-KW"/>
</dbReference>
<keyword evidence="1" id="KW-0479">Metal-binding</keyword>
<dbReference type="EMBL" id="JACIIV010000006">
    <property type="protein sequence ID" value="MBB6226851.1"/>
    <property type="molecule type" value="Genomic_DNA"/>
</dbReference>
<name>A0A841L5S5_9SPHN</name>
<dbReference type="InterPro" id="IPR002933">
    <property type="entry name" value="Peptidase_M20"/>
</dbReference>
<evidence type="ECO:0000256" key="1">
    <source>
        <dbReference type="ARBA" id="ARBA00022723"/>
    </source>
</evidence>
<dbReference type="RefSeq" id="WP_424022260.1">
    <property type="nucleotide sequence ID" value="NZ_JACIIV010000006.1"/>
</dbReference>
<keyword evidence="5" id="KW-0645">Protease</keyword>
<gene>
    <name evidence="5" type="ORF">FHS79_001013</name>
</gene>
<dbReference type="NCBIfam" id="NF005602">
    <property type="entry name" value="PRK07338.1"/>
    <property type="match status" value="1"/>
</dbReference>
<dbReference type="Pfam" id="PF01546">
    <property type="entry name" value="Peptidase_M20"/>
    <property type="match status" value="1"/>
</dbReference>
<evidence type="ECO:0000259" key="4">
    <source>
        <dbReference type="Pfam" id="PF07687"/>
    </source>
</evidence>
<dbReference type="PANTHER" id="PTHR43808:SF9">
    <property type="entry name" value="BLL0789 PROTEIN"/>
    <property type="match status" value="1"/>
</dbReference>
<evidence type="ECO:0000256" key="3">
    <source>
        <dbReference type="PIRSR" id="PIRSR037238-1"/>
    </source>
</evidence>
<dbReference type="SUPFAM" id="SSF55031">
    <property type="entry name" value="Bacterial exopeptidase dimerisation domain"/>
    <property type="match status" value="1"/>
</dbReference>
<keyword evidence="5" id="KW-0121">Carboxypeptidase</keyword>
<dbReference type="EC" id="3.4.17.11" evidence="5"/>
<accession>A0A841L5S5</accession>
<protein>
    <submittedName>
        <fullName evidence="5">Glutamate carboxypeptidase</fullName>
        <ecNumber evidence="5">3.4.17.11</ecNumber>
    </submittedName>
</protein>
<keyword evidence="2 5" id="KW-0378">Hydrolase</keyword>
<dbReference type="Proteomes" id="UP000538147">
    <property type="component" value="Unassembled WGS sequence"/>
</dbReference>
<evidence type="ECO:0000256" key="2">
    <source>
        <dbReference type="ARBA" id="ARBA00022801"/>
    </source>
</evidence>
<feature type="domain" description="Peptidase M20 dimerisation" evidence="4">
    <location>
        <begin position="211"/>
        <end position="308"/>
    </location>
</feature>
<dbReference type="Pfam" id="PF07687">
    <property type="entry name" value="M20_dimer"/>
    <property type="match status" value="1"/>
</dbReference>
<dbReference type="InterPro" id="IPR050072">
    <property type="entry name" value="Peptidase_M20A"/>
</dbReference>
<dbReference type="GO" id="GO:0004180">
    <property type="term" value="F:carboxypeptidase activity"/>
    <property type="evidence" value="ECO:0007669"/>
    <property type="project" value="UniProtKB-KW"/>
</dbReference>